<evidence type="ECO:0000313" key="1">
    <source>
        <dbReference type="EMBL" id="CAB5052066.1"/>
    </source>
</evidence>
<accession>A0A6J7TGT8</accession>
<name>A0A6J7TGT8_9ZZZZ</name>
<sequence>MAINMWRVQADIEFTGDRAIDAVEDLAHNEPDKSCANMAINESL</sequence>
<reference evidence="1" key="1">
    <citation type="submission" date="2020-05" db="EMBL/GenBank/DDBJ databases">
        <authorList>
            <person name="Chiriac C."/>
            <person name="Salcher M."/>
            <person name="Ghai R."/>
            <person name="Kavagutti S V."/>
        </authorList>
    </citation>
    <scope>NUCLEOTIDE SEQUENCE</scope>
</reference>
<dbReference type="AlphaFoldDB" id="A0A6J7TGT8"/>
<organism evidence="1">
    <name type="scientific">freshwater metagenome</name>
    <dbReference type="NCBI Taxonomy" id="449393"/>
    <lineage>
        <taxon>unclassified sequences</taxon>
        <taxon>metagenomes</taxon>
        <taxon>ecological metagenomes</taxon>
    </lineage>
</organism>
<gene>
    <name evidence="1" type="ORF">UFOPK4293_01074</name>
</gene>
<protein>
    <submittedName>
        <fullName evidence="1">Unannotated protein</fullName>
    </submittedName>
</protein>
<dbReference type="EMBL" id="CAFBQH010000064">
    <property type="protein sequence ID" value="CAB5052066.1"/>
    <property type="molecule type" value="Genomic_DNA"/>
</dbReference>
<proteinExistence type="predicted"/>